<reference evidence="1 2" key="1">
    <citation type="submission" date="2013-09" db="EMBL/GenBank/DDBJ databases">
        <title>Corchorus capsularis genome sequencing.</title>
        <authorList>
            <person name="Alam M."/>
            <person name="Haque M.S."/>
            <person name="Islam M.S."/>
            <person name="Emdad E.M."/>
            <person name="Islam M.M."/>
            <person name="Ahmed B."/>
            <person name="Halim A."/>
            <person name="Hossen Q.M.M."/>
            <person name="Hossain M.Z."/>
            <person name="Ahmed R."/>
            <person name="Khan M.M."/>
            <person name="Islam R."/>
            <person name="Rashid M.M."/>
            <person name="Khan S.A."/>
            <person name="Rahman M.S."/>
            <person name="Alam M."/>
        </authorList>
    </citation>
    <scope>NUCLEOTIDE SEQUENCE [LARGE SCALE GENOMIC DNA]</scope>
    <source>
        <strain evidence="2">cv. CVL-1</strain>
        <tissue evidence="1">Whole seedling</tissue>
    </source>
</reference>
<dbReference type="Proteomes" id="UP000188268">
    <property type="component" value="Unassembled WGS sequence"/>
</dbReference>
<comment type="caution">
    <text evidence="1">The sequence shown here is derived from an EMBL/GenBank/DDBJ whole genome shotgun (WGS) entry which is preliminary data.</text>
</comment>
<protein>
    <submittedName>
        <fullName evidence="1">Uncharacterized protein</fullName>
    </submittedName>
</protein>
<organism evidence="1 2">
    <name type="scientific">Corchorus capsularis</name>
    <name type="common">Jute</name>
    <dbReference type="NCBI Taxonomy" id="210143"/>
    <lineage>
        <taxon>Eukaryota</taxon>
        <taxon>Viridiplantae</taxon>
        <taxon>Streptophyta</taxon>
        <taxon>Embryophyta</taxon>
        <taxon>Tracheophyta</taxon>
        <taxon>Spermatophyta</taxon>
        <taxon>Magnoliopsida</taxon>
        <taxon>eudicotyledons</taxon>
        <taxon>Gunneridae</taxon>
        <taxon>Pentapetalae</taxon>
        <taxon>rosids</taxon>
        <taxon>malvids</taxon>
        <taxon>Malvales</taxon>
        <taxon>Malvaceae</taxon>
        <taxon>Grewioideae</taxon>
        <taxon>Apeibeae</taxon>
        <taxon>Corchorus</taxon>
    </lineage>
</organism>
<keyword evidence="2" id="KW-1185">Reference proteome</keyword>
<name>A0A1R3GH35_COCAP</name>
<evidence type="ECO:0000313" key="2">
    <source>
        <dbReference type="Proteomes" id="UP000188268"/>
    </source>
</evidence>
<accession>A0A1R3GH35</accession>
<evidence type="ECO:0000313" key="1">
    <source>
        <dbReference type="EMBL" id="OMO57415.1"/>
    </source>
</evidence>
<gene>
    <name evidence="1" type="ORF">CCACVL1_25773</name>
</gene>
<dbReference type="EMBL" id="AWWV01014357">
    <property type="protein sequence ID" value="OMO57415.1"/>
    <property type="molecule type" value="Genomic_DNA"/>
</dbReference>
<dbReference type="Gramene" id="OMO57415">
    <property type="protein sequence ID" value="OMO57415"/>
    <property type="gene ID" value="CCACVL1_25773"/>
</dbReference>
<dbReference type="AlphaFoldDB" id="A0A1R3GH35"/>
<sequence length="30" mass="3269">MWDSATHSRAGDAMRGSNIEPLIVGAIHFK</sequence>
<proteinExistence type="predicted"/>